<keyword evidence="4" id="KW-0808">Transferase</keyword>
<dbReference type="Pfam" id="PF00698">
    <property type="entry name" value="Acyl_transf_1"/>
    <property type="match status" value="1"/>
</dbReference>
<comment type="caution">
    <text evidence="4">The sequence shown here is derived from an EMBL/GenBank/DDBJ whole genome shotgun (WGS) entry which is preliminary data.</text>
</comment>
<dbReference type="SUPFAM" id="SSF55048">
    <property type="entry name" value="Probable ACP-binding domain of malonyl-CoA ACP transacylase"/>
    <property type="match status" value="1"/>
</dbReference>
<accession>A0AAD8PLF5</accession>
<dbReference type="PANTHER" id="PTHR43775">
    <property type="entry name" value="FATTY ACID SYNTHASE"/>
    <property type="match status" value="1"/>
</dbReference>
<evidence type="ECO:0000256" key="1">
    <source>
        <dbReference type="ARBA" id="ARBA00022450"/>
    </source>
</evidence>
<name>A0AAD8PLF5_9PEZI</name>
<keyword evidence="5" id="KW-1185">Reference proteome</keyword>
<dbReference type="GO" id="GO:0004312">
    <property type="term" value="F:fatty acid synthase activity"/>
    <property type="evidence" value="ECO:0007669"/>
    <property type="project" value="TreeGrafter"/>
</dbReference>
<dbReference type="InterPro" id="IPR016035">
    <property type="entry name" value="Acyl_Trfase/lysoPLipase"/>
</dbReference>
<dbReference type="SMART" id="SM00827">
    <property type="entry name" value="PKS_AT"/>
    <property type="match status" value="1"/>
</dbReference>
<dbReference type="AlphaFoldDB" id="A0AAD8PLF5"/>
<evidence type="ECO:0000313" key="5">
    <source>
        <dbReference type="Proteomes" id="UP001230504"/>
    </source>
</evidence>
<dbReference type="Gene3D" id="3.30.70.250">
    <property type="entry name" value="Malonyl-CoA ACP transacylase, ACP-binding"/>
    <property type="match status" value="1"/>
</dbReference>
<dbReference type="PANTHER" id="PTHR43775:SF37">
    <property type="entry name" value="SI:DKEY-61P9.11"/>
    <property type="match status" value="1"/>
</dbReference>
<keyword evidence="4" id="KW-0378">Hydrolase</keyword>
<dbReference type="SUPFAM" id="SSF52151">
    <property type="entry name" value="FabD/lysophospholipase-like"/>
    <property type="match status" value="1"/>
</dbReference>
<dbReference type="InterPro" id="IPR001227">
    <property type="entry name" value="Ac_transferase_dom_sf"/>
</dbReference>
<evidence type="ECO:0000313" key="4">
    <source>
        <dbReference type="EMBL" id="KAK1569906.1"/>
    </source>
</evidence>
<dbReference type="InterPro" id="IPR050091">
    <property type="entry name" value="PKS_NRPS_Biosynth_Enz"/>
</dbReference>
<dbReference type="Proteomes" id="UP001230504">
    <property type="component" value="Unassembled WGS sequence"/>
</dbReference>
<keyword evidence="1" id="KW-0596">Phosphopantetheine</keyword>
<dbReference type="GO" id="GO:0006633">
    <property type="term" value="P:fatty acid biosynthetic process"/>
    <property type="evidence" value="ECO:0007669"/>
    <property type="project" value="TreeGrafter"/>
</dbReference>
<dbReference type="EMBL" id="JAHLJV010000119">
    <property type="protein sequence ID" value="KAK1569906.1"/>
    <property type="molecule type" value="Genomic_DNA"/>
</dbReference>
<reference evidence="4" key="1">
    <citation type="submission" date="2021-06" db="EMBL/GenBank/DDBJ databases">
        <title>Comparative genomics, transcriptomics and evolutionary studies reveal genomic signatures of adaptation to plant cell wall in hemibiotrophic fungi.</title>
        <authorList>
            <consortium name="DOE Joint Genome Institute"/>
            <person name="Baroncelli R."/>
            <person name="Diaz J.F."/>
            <person name="Benocci T."/>
            <person name="Peng M."/>
            <person name="Battaglia E."/>
            <person name="Haridas S."/>
            <person name="Andreopoulos W."/>
            <person name="Labutti K."/>
            <person name="Pangilinan J."/>
            <person name="Floch G.L."/>
            <person name="Makela M.R."/>
            <person name="Henrissat B."/>
            <person name="Grigoriev I.V."/>
            <person name="Crouch J.A."/>
            <person name="De Vries R.P."/>
            <person name="Sukno S.A."/>
            <person name="Thon M.R."/>
        </authorList>
    </citation>
    <scope>NUCLEOTIDE SEQUENCE</scope>
    <source>
        <strain evidence="4">CBS 125086</strain>
    </source>
</reference>
<dbReference type="InterPro" id="IPR014043">
    <property type="entry name" value="Acyl_transferase_dom"/>
</dbReference>
<sequence>MQSLQELLGNLGTLQTAPVKDARLSFSFTGQGSFYSGMGAGLYHTLPSFSSTLDAFQELCDAQALGRFLDLIDVATATACQTQLALAALKAAIAHLLSSLGLQPTLVIGHSLGEYAALHVAGVLSVSNMLNFIHTRASLIQETCTAHAYSMLAVAMSRKAAADMLHGSDCQTCEVACINGPTMTVISGSNEELAVLQSTLRDRGVHASLPKLQHDFHSSQLEPLLERFEEAASKVHFSAPRIPVASTLLDEVVRAGDADVFDAAYLRCQMREPVDFLGAVRACEARKLPQANTLALELGPHGKIRHQQGDGHLVCSPSGPGRLWKLLAVPRRAPCGRPTRRLTRILPGP</sequence>
<evidence type="ECO:0000259" key="3">
    <source>
        <dbReference type="SMART" id="SM00827"/>
    </source>
</evidence>
<protein>
    <submittedName>
        <fullName evidence="4">Acyl transferase/acyl hydrolase/lysophospholipase</fullName>
    </submittedName>
</protein>
<gene>
    <name evidence="4" type="ORF">LY79DRAFT_527865</name>
</gene>
<feature type="domain" description="Malonyl-CoA:ACP transacylase (MAT)" evidence="3">
    <location>
        <begin position="27"/>
        <end position="334"/>
    </location>
</feature>
<proteinExistence type="predicted"/>
<dbReference type="GO" id="GO:0016787">
    <property type="term" value="F:hydrolase activity"/>
    <property type="evidence" value="ECO:0007669"/>
    <property type="project" value="UniProtKB-KW"/>
</dbReference>
<evidence type="ECO:0000256" key="2">
    <source>
        <dbReference type="ARBA" id="ARBA00022553"/>
    </source>
</evidence>
<keyword evidence="2" id="KW-0597">Phosphoprotein</keyword>
<dbReference type="InterPro" id="IPR016036">
    <property type="entry name" value="Malonyl_transacylase_ACP-bd"/>
</dbReference>
<dbReference type="RefSeq" id="XP_060408097.1">
    <property type="nucleotide sequence ID" value="XM_060555971.1"/>
</dbReference>
<organism evidence="4 5">
    <name type="scientific">Colletotrichum navitas</name>
    <dbReference type="NCBI Taxonomy" id="681940"/>
    <lineage>
        <taxon>Eukaryota</taxon>
        <taxon>Fungi</taxon>
        <taxon>Dikarya</taxon>
        <taxon>Ascomycota</taxon>
        <taxon>Pezizomycotina</taxon>
        <taxon>Sordariomycetes</taxon>
        <taxon>Hypocreomycetidae</taxon>
        <taxon>Glomerellales</taxon>
        <taxon>Glomerellaceae</taxon>
        <taxon>Colletotrichum</taxon>
        <taxon>Colletotrichum graminicola species complex</taxon>
    </lineage>
</organism>
<dbReference type="Gene3D" id="3.40.366.10">
    <property type="entry name" value="Malonyl-Coenzyme A Acyl Carrier Protein, domain 2"/>
    <property type="match status" value="1"/>
</dbReference>
<dbReference type="GO" id="GO:0044550">
    <property type="term" value="P:secondary metabolite biosynthetic process"/>
    <property type="evidence" value="ECO:0007669"/>
    <property type="project" value="TreeGrafter"/>
</dbReference>
<dbReference type="GeneID" id="85440211"/>